<dbReference type="RefSeq" id="WP_167680762.1">
    <property type="nucleotide sequence ID" value="NZ_JAATWB010000001.1"/>
</dbReference>
<evidence type="ECO:0000313" key="3">
    <source>
        <dbReference type="Proteomes" id="UP000720344"/>
    </source>
</evidence>
<keyword evidence="2" id="KW-0378">Hydrolase</keyword>
<dbReference type="EMBL" id="JAATWB010000001">
    <property type="protein sequence ID" value="NJA88139.1"/>
    <property type="molecule type" value="Genomic_DNA"/>
</dbReference>
<reference evidence="3" key="1">
    <citation type="submission" date="2020-03" db="EMBL/GenBank/DDBJ databases">
        <title>Whole-genome sequence of the purple nonsulfur bacterium Rhodocyclus tenuis DSM112.</title>
        <authorList>
            <person name="Kyndt J.A."/>
            <person name="Meyer T.E."/>
        </authorList>
    </citation>
    <scope>NUCLEOTIDE SEQUENCE [LARGE SCALE GENOMIC DNA]</scope>
    <source>
        <strain evidence="3">DSM 112</strain>
    </source>
</reference>
<dbReference type="GO" id="GO:0016787">
    <property type="term" value="F:hydrolase activity"/>
    <property type="evidence" value="ECO:0007669"/>
    <property type="project" value="UniProtKB-KW"/>
</dbReference>
<sequence>MHLAPLAHRPLAHRPLAHRPLSRHLFAKHLFAHVLFCLSLALGSSLAHAQTVPSHAEGLHEELISVDLGDGRQQQGVLSLRAGSQAPTRLAVLLPGSPSVVRPVVADGVMQSSRLTGNFLIRARRHLVDAGLATLIVDCHSASGDECSSGYQASRERWRDVEPLIAAVRRQQPEIREVWLVGTSKGTISSSFMALYGGNAVAGAIHTATISEPWAKNSYRELAGFDYRAPTSPQFFIHHRDDPCPLTSYAGIRKIAERFQKPLLTVTGGSDFQGPLCAAQTEHGFKGREPEVMAAIRSIIVTGHAERLDIP</sequence>
<gene>
    <name evidence="2" type="ORF">HCX48_02740</name>
</gene>
<protein>
    <submittedName>
        <fullName evidence="2">Alpha/beta hydrolase</fullName>
    </submittedName>
</protein>
<proteinExistence type="predicted"/>
<dbReference type="SUPFAM" id="SSF53474">
    <property type="entry name" value="alpha/beta-Hydrolases"/>
    <property type="match status" value="1"/>
</dbReference>
<feature type="chain" id="PRO_5046285006" evidence="1">
    <location>
        <begin position="50"/>
        <end position="311"/>
    </location>
</feature>
<evidence type="ECO:0000313" key="2">
    <source>
        <dbReference type="EMBL" id="NJA88139.1"/>
    </source>
</evidence>
<accession>A0ABX0WEI1</accession>
<organism evidence="2 3">
    <name type="scientific">Rhodocyclus gracilis</name>
    <dbReference type="NCBI Taxonomy" id="2929842"/>
    <lineage>
        <taxon>Bacteria</taxon>
        <taxon>Pseudomonadati</taxon>
        <taxon>Pseudomonadota</taxon>
        <taxon>Betaproteobacteria</taxon>
        <taxon>Rhodocyclales</taxon>
        <taxon>Rhodocyclaceae</taxon>
        <taxon>Rhodocyclus</taxon>
    </lineage>
</organism>
<dbReference type="Proteomes" id="UP000720344">
    <property type="component" value="Unassembled WGS sequence"/>
</dbReference>
<keyword evidence="3" id="KW-1185">Reference proteome</keyword>
<feature type="signal peptide" evidence="1">
    <location>
        <begin position="1"/>
        <end position="49"/>
    </location>
</feature>
<dbReference type="InterPro" id="IPR029058">
    <property type="entry name" value="AB_hydrolase_fold"/>
</dbReference>
<keyword evidence="1" id="KW-0732">Signal</keyword>
<comment type="caution">
    <text evidence="2">The sequence shown here is derived from an EMBL/GenBank/DDBJ whole genome shotgun (WGS) entry which is preliminary data.</text>
</comment>
<evidence type="ECO:0000256" key="1">
    <source>
        <dbReference type="SAM" id="SignalP"/>
    </source>
</evidence>
<dbReference type="Gene3D" id="3.40.50.1820">
    <property type="entry name" value="alpha/beta hydrolase"/>
    <property type="match status" value="1"/>
</dbReference>
<name>A0ABX0WEI1_9RHOO</name>